<dbReference type="GO" id="GO:0008320">
    <property type="term" value="F:protein transmembrane transporter activity"/>
    <property type="evidence" value="ECO:0007669"/>
    <property type="project" value="UniProtKB-UniRule"/>
</dbReference>
<dbReference type="Pfam" id="PF02466">
    <property type="entry name" value="Tim17"/>
    <property type="match status" value="1"/>
</dbReference>
<evidence type="ECO:0000256" key="1">
    <source>
        <dbReference type="ARBA" id="ARBA00004448"/>
    </source>
</evidence>
<evidence type="ECO:0000256" key="3">
    <source>
        <dbReference type="ARBA" id="ARBA00022692"/>
    </source>
</evidence>
<organism evidence="10">
    <name type="scientific">Menopon gallinae</name>
    <name type="common">poultry shaft louse</name>
    <dbReference type="NCBI Taxonomy" id="328185"/>
    <lineage>
        <taxon>Eukaryota</taxon>
        <taxon>Metazoa</taxon>
        <taxon>Ecdysozoa</taxon>
        <taxon>Arthropoda</taxon>
        <taxon>Hexapoda</taxon>
        <taxon>Insecta</taxon>
        <taxon>Pterygota</taxon>
        <taxon>Neoptera</taxon>
        <taxon>Paraneoptera</taxon>
        <taxon>Psocodea</taxon>
        <taxon>Troctomorpha</taxon>
        <taxon>Phthiraptera</taxon>
        <taxon>Amblycera</taxon>
        <taxon>Menoponidae</taxon>
        <taxon>Menopon</taxon>
    </lineage>
</organism>
<gene>
    <name evidence="10" type="ORF">PYX00_005365</name>
</gene>
<dbReference type="InterPro" id="IPR039175">
    <property type="entry name" value="TIM22"/>
</dbReference>
<keyword evidence="9" id="KW-0813">Transport</keyword>
<comment type="caution">
    <text evidence="9">Lacks conserved residue(s) required for the propagation of feature annotation.</text>
</comment>
<evidence type="ECO:0000256" key="8">
    <source>
        <dbReference type="ARBA" id="ARBA00024713"/>
    </source>
</evidence>
<keyword evidence="5 9" id="KW-1133">Transmembrane helix</keyword>
<dbReference type="GO" id="GO:0030943">
    <property type="term" value="F:mitochondrion targeting sequence binding"/>
    <property type="evidence" value="ECO:0007669"/>
    <property type="project" value="TreeGrafter"/>
</dbReference>
<comment type="caution">
    <text evidence="10">The sequence shown here is derived from an EMBL/GenBank/DDBJ whole genome shotgun (WGS) entry which is preliminary data.</text>
</comment>
<keyword evidence="7 9" id="KW-0472">Membrane</keyword>
<feature type="transmembrane region" description="Helical" evidence="9">
    <location>
        <begin position="166"/>
        <end position="185"/>
    </location>
</feature>
<dbReference type="EMBL" id="JARGDH010000003">
    <property type="protein sequence ID" value="KAL0272369.1"/>
    <property type="molecule type" value="Genomic_DNA"/>
</dbReference>
<accession>A0AAW2HS00</accession>
<sequence length="188" mass="20159">MANANKGDVKKDKIVFTPEEFEKVARSLMFQNKYRENIIIPKILGPVKIKTAAETRMEAAFESCAFKSLMSCVIGYGLGAAIGLFTSSVNPTITGPEAANQTAREIIRDLKNTAHSYGKNFAVLGLVFSAVECIIESHRGKSDWKNSTYAGGLTGCLIGLRAGVKAGLVGAAGLAVFSTAVELYMNMR</sequence>
<keyword evidence="3 9" id="KW-0812">Transmembrane</keyword>
<dbReference type="PANTHER" id="PTHR14110:SF0">
    <property type="entry name" value="MITOCHONDRIAL IMPORT INNER MEMBRANE TRANSLOCASE SUBUNIT TIM22"/>
    <property type="match status" value="1"/>
</dbReference>
<dbReference type="EMBL" id="JARGDH010000003">
    <property type="protein sequence ID" value="KAL0272368.1"/>
    <property type="molecule type" value="Genomic_DNA"/>
</dbReference>
<comment type="subunit">
    <text evidence="9">Component of the TIM22 complex.</text>
</comment>
<protein>
    <recommendedName>
        <fullName evidence="9">Mitochondrial import inner membrane translocase subunit TIM22</fullName>
    </recommendedName>
</protein>
<dbReference type="GO" id="GO:0042721">
    <property type="term" value="C:TIM22 mitochondrial import inner membrane insertion complex"/>
    <property type="evidence" value="ECO:0007669"/>
    <property type="project" value="UniProtKB-UniRule"/>
</dbReference>
<dbReference type="PANTHER" id="PTHR14110">
    <property type="entry name" value="MITOCHONDRIAL IMPORT INNER MEMBRANE TRANSLOCASE SUBUNIT TIM22"/>
    <property type="match status" value="1"/>
</dbReference>
<evidence type="ECO:0000256" key="9">
    <source>
        <dbReference type="RuleBase" id="RU367038"/>
    </source>
</evidence>
<keyword evidence="6 9" id="KW-0496">Mitochondrion</keyword>
<evidence type="ECO:0000256" key="2">
    <source>
        <dbReference type="ARBA" id="ARBA00008444"/>
    </source>
</evidence>
<keyword evidence="4 9" id="KW-0999">Mitochondrion inner membrane</keyword>
<evidence type="ECO:0000256" key="7">
    <source>
        <dbReference type="ARBA" id="ARBA00023136"/>
    </source>
</evidence>
<comment type="function">
    <text evidence="8 9">Essential core component of the TIM22 complex, a complex that mediates the import and insertion of multi-pass transmembrane proteins into the mitochondrial inner membrane. In the TIM22 complex, it constitutes the voltage-activated and signal-gated channel. Forms a twin-pore translocase that uses the membrane potential as external driving force in 2 voltage-dependent steps.</text>
</comment>
<evidence type="ECO:0000256" key="4">
    <source>
        <dbReference type="ARBA" id="ARBA00022792"/>
    </source>
</evidence>
<evidence type="ECO:0000313" key="10">
    <source>
        <dbReference type="EMBL" id="KAL0272368.1"/>
    </source>
</evidence>
<keyword evidence="9" id="KW-0653">Protein transport</keyword>
<comment type="subcellular location">
    <subcellularLocation>
        <location evidence="1 9">Mitochondrion inner membrane</location>
        <topology evidence="1 9">Multi-pass membrane protein</topology>
    </subcellularLocation>
</comment>
<evidence type="ECO:0000256" key="5">
    <source>
        <dbReference type="ARBA" id="ARBA00022989"/>
    </source>
</evidence>
<dbReference type="AlphaFoldDB" id="A0AAW2HS00"/>
<reference evidence="10" key="1">
    <citation type="journal article" date="2024" name="Gigascience">
        <title>Chromosome-level genome of the poultry shaft louse Menopon gallinae provides insight into the host-switching and adaptive evolution of parasitic lice.</title>
        <authorList>
            <person name="Xu Y."/>
            <person name="Ma L."/>
            <person name="Liu S."/>
            <person name="Liang Y."/>
            <person name="Liu Q."/>
            <person name="He Z."/>
            <person name="Tian L."/>
            <person name="Duan Y."/>
            <person name="Cai W."/>
            <person name="Li H."/>
            <person name="Song F."/>
        </authorList>
    </citation>
    <scope>NUCLEOTIDE SEQUENCE</scope>
    <source>
        <strain evidence="10">Cailab_2023a</strain>
    </source>
</reference>
<name>A0AAW2HS00_9NEOP</name>
<evidence type="ECO:0000256" key="6">
    <source>
        <dbReference type="ARBA" id="ARBA00023128"/>
    </source>
</evidence>
<comment type="similarity">
    <text evidence="2 9">Belongs to the Tim17/Tim22/Tim23 family.</text>
</comment>
<dbReference type="GO" id="GO:0045039">
    <property type="term" value="P:protein insertion into mitochondrial inner membrane"/>
    <property type="evidence" value="ECO:0007669"/>
    <property type="project" value="UniProtKB-UniRule"/>
</dbReference>
<proteinExistence type="inferred from homology"/>
<keyword evidence="9" id="KW-0811">Translocation</keyword>